<gene>
    <name evidence="3" type="ORF">GSF08_02445</name>
</gene>
<proteinExistence type="predicted"/>
<name>A0A6N8U3N3_9FIRM</name>
<dbReference type="Gene3D" id="1.10.260.40">
    <property type="entry name" value="lambda repressor-like DNA-binding domains"/>
    <property type="match status" value="1"/>
</dbReference>
<reference evidence="3 4" key="1">
    <citation type="submission" date="2019-12" db="EMBL/GenBank/DDBJ databases">
        <authorList>
            <person name="Yang R."/>
        </authorList>
    </citation>
    <scope>NUCLEOTIDE SEQUENCE [LARGE SCALE GENOMIC DNA]</scope>
    <source>
        <strain evidence="3 4">DONG20-135</strain>
    </source>
</reference>
<accession>A0A6N8U3N3</accession>
<reference evidence="3 4" key="2">
    <citation type="submission" date="2020-01" db="EMBL/GenBank/DDBJ databases">
        <title>Clostridiaceae sp. nov. isolated from the gut of human by culturomics.</title>
        <authorList>
            <person name="Chang Y."/>
        </authorList>
    </citation>
    <scope>NUCLEOTIDE SEQUENCE [LARGE SCALE GENOMIC DNA]</scope>
    <source>
        <strain evidence="3 4">DONG20-135</strain>
    </source>
</reference>
<dbReference type="EMBL" id="WUUQ01000001">
    <property type="protein sequence ID" value="MXQ72806.1"/>
    <property type="molecule type" value="Genomic_DNA"/>
</dbReference>
<dbReference type="GO" id="GO:0003700">
    <property type="term" value="F:DNA-binding transcription factor activity"/>
    <property type="evidence" value="ECO:0007669"/>
    <property type="project" value="TreeGrafter"/>
</dbReference>
<dbReference type="PANTHER" id="PTHR46797:SF1">
    <property type="entry name" value="METHYLPHOSPHONATE SYNTHASE"/>
    <property type="match status" value="1"/>
</dbReference>
<dbReference type="CDD" id="cd00093">
    <property type="entry name" value="HTH_XRE"/>
    <property type="match status" value="1"/>
</dbReference>
<evidence type="ECO:0000256" key="1">
    <source>
        <dbReference type="ARBA" id="ARBA00023125"/>
    </source>
</evidence>
<keyword evidence="1" id="KW-0238">DNA-binding</keyword>
<organism evidence="3 4">
    <name type="scientific">Copranaerobaculum intestinale</name>
    <dbReference type="NCBI Taxonomy" id="2692629"/>
    <lineage>
        <taxon>Bacteria</taxon>
        <taxon>Bacillati</taxon>
        <taxon>Bacillota</taxon>
        <taxon>Erysipelotrichia</taxon>
        <taxon>Erysipelotrichales</taxon>
        <taxon>Erysipelotrichaceae</taxon>
        <taxon>Copranaerobaculum</taxon>
    </lineage>
</organism>
<dbReference type="RefSeq" id="WP_160624286.1">
    <property type="nucleotide sequence ID" value="NZ_WUUQ01000001.1"/>
</dbReference>
<comment type="caution">
    <text evidence="3">The sequence shown here is derived from an EMBL/GenBank/DDBJ whole genome shotgun (WGS) entry which is preliminary data.</text>
</comment>
<dbReference type="PANTHER" id="PTHR46797">
    <property type="entry name" value="HTH-TYPE TRANSCRIPTIONAL REGULATOR"/>
    <property type="match status" value="1"/>
</dbReference>
<feature type="domain" description="HTH cro/C1-type" evidence="2">
    <location>
        <begin position="16"/>
        <end position="70"/>
    </location>
</feature>
<dbReference type="SUPFAM" id="SSF47413">
    <property type="entry name" value="lambda repressor-like DNA-binding domains"/>
    <property type="match status" value="1"/>
</dbReference>
<dbReference type="Pfam" id="PF01381">
    <property type="entry name" value="HTH_3"/>
    <property type="match status" value="1"/>
</dbReference>
<evidence type="ECO:0000313" key="4">
    <source>
        <dbReference type="Proteomes" id="UP000434036"/>
    </source>
</evidence>
<evidence type="ECO:0000313" key="3">
    <source>
        <dbReference type="EMBL" id="MXQ72806.1"/>
    </source>
</evidence>
<dbReference type="InterPro" id="IPR001387">
    <property type="entry name" value="Cro/C1-type_HTH"/>
</dbReference>
<dbReference type="GO" id="GO:0003677">
    <property type="term" value="F:DNA binding"/>
    <property type="evidence" value="ECO:0007669"/>
    <property type="project" value="UniProtKB-KW"/>
</dbReference>
<dbReference type="GO" id="GO:0005829">
    <property type="term" value="C:cytosol"/>
    <property type="evidence" value="ECO:0007669"/>
    <property type="project" value="TreeGrafter"/>
</dbReference>
<dbReference type="AlphaFoldDB" id="A0A6N8U3N3"/>
<keyword evidence="4" id="KW-1185">Reference proteome</keyword>
<dbReference type="InterPro" id="IPR010982">
    <property type="entry name" value="Lambda_DNA-bd_dom_sf"/>
</dbReference>
<sequence length="71" mass="8488">MCERWDTIEVRFGNRIRELRMLAHFTQEELGAVAQLHRNYISDLERGMRNVSLRTIEKLAQALQVEIRDLF</sequence>
<protein>
    <submittedName>
        <fullName evidence="3">Helix-turn-helix domain-containing protein</fullName>
    </submittedName>
</protein>
<dbReference type="SMART" id="SM00530">
    <property type="entry name" value="HTH_XRE"/>
    <property type="match status" value="1"/>
</dbReference>
<dbReference type="Proteomes" id="UP000434036">
    <property type="component" value="Unassembled WGS sequence"/>
</dbReference>
<evidence type="ECO:0000259" key="2">
    <source>
        <dbReference type="PROSITE" id="PS50943"/>
    </source>
</evidence>
<dbReference type="InterPro" id="IPR050807">
    <property type="entry name" value="TransReg_Diox_bact_type"/>
</dbReference>
<dbReference type="PROSITE" id="PS50943">
    <property type="entry name" value="HTH_CROC1"/>
    <property type="match status" value="1"/>
</dbReference>